<dbReference type="EMBL" id="CDHN01000006">
    <property type="protein sequence ID" value="CEJ93932.1"/>
    <property type="molecule type" value="Genomic_DNA"/>
</dbReference>
<organism evidence="9 10">
    <name type="scientific">[Torrubiella] hemipterigena</name>
    <dbReference type="NCBI Taxonomy" id="1531966"/>
    <lineage>
        <taxon>Eukaryota</taxon>
        <taxon>Fungi</taxon>
        <taxon>Dikarya</taxon>
        <taxon>Ascomycota</taxon>
        <taxon>Pezizomycotina</taxon>
        <taxon>Sordariomycetes</taxon>
        <taxon>Hypocreomycetidae</taxon>
        <taxon>Hypocreales</taxon>
        <taxon>Clavicipitaceae</taxon>
        <taxon>Clavicipitaceae incertae sedis</taxon>
        <taxon>'Torrubiella' clade</taxon>
    </lineage>
</organism>
<keyword evidence="4 7" id="KW-0812">Transmembrane</keyword>
<evidence type="ECO:0000256" key="1">
    <source>
        <dbReference type="ARBA" id="ARBA00002489"/>
    </source>
</evidence>
<comment type="caution">
    <text evidence="7">Lacks conserved residue(s) required for the propagation of feature annotation.</text>
</comment>
<comment type="subcellular location">
    <subcellularLocation>
        <location evidence="7">Membrane</location>
        <topology evidence="7">Multi-pass membrane protein</topology>
    </subcellularLocation>
</comment>
<dbReference type="Proteomes" id="UP000039046">
    <property type="component" value="Unassembled WGS sequence"/>
</dbReference>
<accession>A0A0A1TRK3</accession>
<dbReference type="AlphaFoldDB" id="A0A0A1TRK3"/>
<comment type="function">
    <text evidence="1 7">Required for growth under high-pressure and low-temperature conditions.</text>
</comment>
<keyword evidence="6 7" id="KW-0472">Membrane</keyword>
<evidence type="ECO:0000313" key="9">
    <source>
        <dbReference type="EMBL" id="CEJ93932.1"/>
    </source>
</evidence>
<evidence type="ECO:0000256" key="8">
    <source>
        <dbReference type="SAM" id="MobiDB-lite"/>
    </source>
</evidence>
<evidence type="ECO:0000256" key="4">
    <source>
        <dbReference type="ARBA" id="ARBA00022692"/>
    </source>
</evidence>
<dbReference type="GO" id="GO:0016020">
    <property type="term" value="C:membrane"/>
    <property type="evidence" value="ECO:0007669"/>
    <property type="project" value="UniProtKB-SubCell"/>
</dbReference>
<dbReference type="STRING" id="1531966.A0A0A1TRK3"/>
<evidence type="ECO:0000256" key="2">
    <source>
        <dbReference type="ARBA" id="ARBA00005550"/>
    </source>
</evidence>
<sequence length="437" mass="48088">MATQKLFSRIIYRSAYALCYILLVGLLLITPGDAIQRSLQNGQNYNILIITICYIATILIVAFVYALRLYINKTALSAIPKAWVPIDKSDVKDAVYRMISGGLNRSAAIAYLSRPRDLARSNESFRPVGGYLQPQRLGMKTVESVGHDIGIKLPSQHALWGDIEQNGWASPNAEDLPNLQYSTVLSELPNLVEAKSLTLAPADPLSTSDPPMIDADAAELLQRQPNMSLRQYLNHLVDAGIMDMDATTTEFLDVYEHARFSTTLIPNATFRHMMNLFADVLRNMTGPDPDGFAEAIIEPPSESDIDSDAPLATNPTTPRSNYSRSIIEDGSGQESEESHRPSPPRRNSSFNAWSLYATAPNTPGSRRTGMLSRKRSNNSLATDQSSVLRFLRNQRSNASLRSHATSSTGSVVRLAVGDERNIMPYVISPSSQQGAEN</sequence>
<protein>
    <recommendedName>
        <fullName evidence="3 7">Defect at low temperature protein 1</fullName>
    </recommendedName>
</protein>
<gene>
    <name evidence="7" type="primary">DLT1</name>
    <name evidence="9" type="ORF">VHEMI09492</name>
</gene>
<evidence type="ECO:0000256" key="3">
    <source>
        <dbReference type="ARBA" id="ARBA00021353"/>
    </source>
</evidence>
<dbReference type="PANTHER" id="PTHR40021:SF1">
    <property type="entry name" value="DEFECT AT LOW TEMPERATURE PROTEIN 1"/>
    <property type="match status" value="1"/>
</dbReference>
<evidence type="ECO:0000256" key="6">
    <source>
        <dbReference type="ARBA" id="ARBA00023136"/>
    </source>
</evidence>
<feature type="transmembrane region" description="Helical" evidence="7">
    <location>
        <begin position="44"/>
        <end position="67"/>
    </location>
</feature>
<dbReference type="InterPro" id="IPR038869">
    <property type="entry name" value="DLT1"/>
</dbReference>
<dbReference type="PANTHER" id="PTHR40021">
    <property type="entry name" value="DEFECT AT LOW TEMPERATURE PROTEIN 1"/>
    <property type="match status" value="1"/>
</dbReference>
<comment type="similarity">
    <text evidence="2 7">Belongs to the DLT1 family.</text>
</comment>
<name>A0A0A1TRK3_9HYPO</name>
<feature type="region of interest" description="Disordered" evidence="8">
    <location>
        <begin position="290"/>
        <end position="382"/>
    </location>
</feature>
<evidence type="ECO:0000313" key="10">
    <source>
        <dbReference type="Proteomes" id="UP000039046"/>
    </source>
</evidence>
<dbReference type="OrthoDB" id="4096362at2759"/>
<evidence type="ECO:0000256" key="5">
    <source>
        <dbReference type="ARBA" id="ARBA00022989"/>
    </source>
</evidence>
<reference evidence="9 10" key="1">
    <citation type="journal article" date="2015" name="Genome Announc.">
        <title>Draft Genome Sequence and Gene Annotation of the Entomopathogenic Fungus Verticillium hemipterigenum.</title>
        <authorList>
            <person name="Horn F."/>
            <person name="Habel A."/>
            <person name="Scharf D.H."/>
            <person name="Dworschak J."/>
            <person name="Brakhage A.A."/>
            <person name="Guthke R."/>
            <person name="Hertweck C."/>
            <person name="Linde J."/>
        </authorList>
    </citation>
    <scope>NUCLEOTIDE SEQUENCE [LARGE SCALE GENOMIC DNA]</scope>
</reference>
<proteinExistence type="inferred from homology"/>
<evidence type="ECO:0000256" key="7">
    <source>
        <dbReference type="RuleBase" id="RU367100"/>
    </source>
</evidence>
<feature type="compositionally biased region" description="Polar residues" evidence="8">
    <location>
        <begin position="313"/>
        <end position="324"/>
    </location>
</feature>
<keyword evidence="5 7" id="KW-1133">Transmembrane helix</keyword>
<dbReference type="HOGENOM" id="CLU_022833_2_0_1"/>
<keyword evidence="10" id="KW-1185">Reference proteome</keyword>